<dbReference type="GO" id="GO:0006545">
    <property type="term" value="P:glycine biosynthetic process"/>
    <property type="evidence" value="ECO:0007669"/>
    <property type="project" value="TreeGrafter"/>
</dbReference>
<dbReference type="RefSeq" id="WP_217991639.1">
    <property type="nucleotide sequence ID" value="NZ_OBQI01000005.1"/>
</dbReference>
<dbReference type="InterPro" id="IPR015422">
    <property type="entry name" value="PyrdxlP-dep_Trfase_small"/>
</dbReference>
<comment type="similarity">
    <text evidence="2">Belongs to the threonine aldolase family.</text>
</comment>
<evidence type="ECO:0000256" key="5">
    <source>
        <dbReference type="PIRSR" id="PIRSR017617-1"/>
    </source>
</evidence>
<dbReference type="GO" id="GO:0005829">
    <property type="term" value="C:cytosol"/>
    <property type="evidence" value="ECO:0007669"/>
    <property type="project" value="TreeGrafter"/>
</dbReference>
<dbReference type="NCBIfam" id="NF041359">
    <property type="entry name" value="GntG_guanitoxin"/>
    <property type="match status" value="1"/>
</dbReference>
<feature type="domain" description="Aromatic amino acid beta-eliminating lyase/threonine aldolase" evidence="6">
    <location>
        <begin position="9"/>
        <end position="283"/>
    </location>
</feature>
<gene>
    <name evidence="7" type="ORF">SAMN05660748_3504</name>
</gene>
<dbReference type="FunFam" id="3.40.640.10:FF:000030">
    <property type="entry name" value="Low-specificity L-threonine aldolase"/>
    <property type="match status" value="1"/>
</dbReference>
<keyword evidence="4" id="KW-0456">Lyase</keyword>
<dbReference type="SUPFAM" id="SSF53383">
    <property type="entry name" value="PLP-dependent transferases"/>
    <property type="match status" value="1"/>
</dbReference>
<dbReference type="Gene3D" id="3.40.640.10">
    <property type="entry name" value="Type I PLP-dependent aspartate aminotransferase-like (Major domain)"/>
    <property type="match status" value="1"/>
</dbReference>
<dbReference type="PANTHER" id="PTHR48097:SF9">
    <property type="entry name" value="L-THREONINE ALDOLASE"/>
    <property type="match status" value="1"/>
</dbReference>
<evidence type="ECO:0000313" key="8">
    <source>
        <dbReference type="Proteomes" id="UP000219435"/>
    </source>
</evidence>
<dbReference type="Gene3D" id="3.90.1150.10">
    <property type="entry name" value="Aspartate Aminotransferase, domain 1"/>
    <property type="match status" value="1"/>
</dbReference>
<comment type="cofactor">
    <cofactor evidence="1">
        <name>pyridoxal 5'-phosphate</name>
        <dbReference type="ChEBI" id="CHEBI:597326"/>
    </cofactor>
</comment>
<protein>
    <submittedName>
        <fullName evidence="7">L-threonine aldolase</fullName>
    </submittedName>
</protein>
<dbReference type="CDD" id="cd06502">
    <property type="entry name" value="TA_like"/>
    <property type="match status" value="1"/>
</dbReference>
<dbReference type="AlphaFoldDB" id="A0A285V9F9"/>
<keyword evidence="8" id="KW-1185">Reference proteome</keyword>
<keyword evidence="3" id="KW-0663">Pyridoxal phosphate</keyword>
<dbReference type="InterPro" id="IPR015424">
    <property type="entry name" value="PyrdxlP-dep_Trfase"/>
</dbReference>
<sequence>MAEPAALVDLRSDTVTRPTAGMRRAMADAEVGDDVYAEDPTVRALEERTAALFGHEAALFVPSGTMGNQIGMRLVCEPGQEVLCDADAHVVTYEMGAAAAIFGISTRTVVSDRGRLDADALIAQVRPKGDWHLTATAAIAVENTHNRGFGRVQPLAELEKLWRWSRDAGVAVHLDGARIWNAHVASGVGLDTYGRLADTASVCFSKGLGTPVGSVLVGSAERIATARLWRKRLGGGMRQVGVLAAACLYALEHHLPRLGEDHEHARLLAAKLGVDPASVETNMVVLDDVNAPVLAEAAKAQGVLVSQVSPTRVRLVTHLDVDATGIDRAAAVLTELLAR</sequence>
<dbReference type="InterPro" id="IPR001597">
    <property type="entry name" value="ArAA_b-elim_lyase/Thr_aldolase"/>
</dbReference>
<dbReference type="Proteomes" id="UP000219435">
    <property type="component" value="Unassembled WGS sequence"/>
</dbReference>
<accession>A0A285V9F9</accession>
<evidence type="ECO:0000313" key="7">
    <source>
        <dbReference type="EMBL" id="SOC50745.1"/>
    </source>
</evidence>
<evidence type="ECO:0000259" key="6">
    <source>
        <dbReference type="Pfam" id="PF01212"/>
    </source>
</evidence>
<organism evidence="7 8">
    <name type="scientific">Blastococcus aggregatus</name>
    <dbReference type="NCBI Taxonomy" id="38502"/>
    <lineage>
        <taxon>Bacteria</taxon>
        <taxon>Bacillati</taxon>
        <taxon>Actinomycetota</taxon>
        <taxon>Actinomycetes</taxon>
        <taxon>Geodermatophilales</taxon>
        <taxon>Geodermatophilaceae</taxon>
        <taxon>Blastococcus</taxon>
    </lineage>
</organism>
<evidence type="ECO:0000256" key="4">
    <source>
        <dbReference type="ARBA" id="ARBA00023239"/>
    </source>
</evidence>
<evidence type="ECO:0000256" key="3">
    <source>
        <dbReference type="ARBA" id="ARBA00022898"/>
    </source>
</evidence>
<feature type="modified residue" description="N6-(pyridoxal phosphate)lysine" evidence="5">
    <location>
        <position position="206"/>
    </location>
</feature>
<dbReference type="InterPro" id="IPR015421">
    <property type="entry name" value="PyrdxlP-dep_Trfase_major"/>
</dbReference>
<dbReference type="EMBL" id="OBQI01000005">
    <property type="protein sequence ID" value="SOC50745.1"/>
    <property type="molecule type" value="Genomic_DNA"/>
</dbReference>
<proteinExistence type="inferred from homology"/>
<dbReference type="Pfam" id="PF01212">
    <property type="entry name" value="Beta_elim_lyase"/>
    <property type="match status" value="1"/>
</dbReference>
<name>A0A285V9F9_9ACTN</name>
<dbReference type="GO" id="GO:0008732">
    <property type="term" value="F:L-allo-threonine aldolase activity"/>
    <property type="evidence" value="ECO:0007669"/>
    <property type="project" value="TreeGrafter"/>
</dbReference>
<evidence type="ECO:0000256" key="1">
    <source>
        <dbReference type="ARBA" id="ARBA00001933"/>
    </source>
</evidence>
<dbReference type="PANTHER" id="PTHR48097">
    <property type="entry name" value="L-THREONINE ALDOLASE-RELATED"/>
    <property type="match status" value="1"/>
</dbReference>
<reference evidence="8" key="1">
    <citation type="submission" date="2017-08" db="EMBL/GenBank/DDBJ databases">
        <authorList>
            <person name="Varghese N."/>
            <person name="Submissions S."/>
        </authorList>
    </citation>
    <scope>NUCLEOTIDE SEQUENCE [LARGE SCALE GENOMIC DNA]</scope>
    <source>
        <strain evidence="8">DSM 4725</strain>
    </source>
</reference>
<evidence type="ECO:0000256" key="2">
    <source>
        <dbReference type="ARBA" id="ARBA00006966"/>
    </source>
</evidence>
<dbReference type="InterPro" id="IPR023603">
    <property type="entry name" value="Low_specificity_L-TA-like"/>
</dbReference>
<dbReference type="GO" id="GO:0006567">
    <property type="term" value="P:L-threonine catabolic process"/>
    <property type="evidence" value="ECO:0007669"/>
    <property type="project" value="TreeGrafter"/>
</dbReference>
<dbReference type="PIRSF" id="PIRSF017617">
    <property type="entry name" value="Thr_aldolase"/>
    <property type="match status" value="1"/>
</dbReference>